<proteinExistence type="predicted"/>
<dbReference type="AlphaFoldDB" id="A0A0B7AYC5"/>
<feature type="non-terminal residue" evidence="1">
    <location>
        <position position="64"/>
    </location>
</feature>
<name>A0A0B7AYC5_9EUPU</name>
<reference evidence="1" key="1">
    <citation type="submission" date="2014-12" db="EMBL/GenBank/DDBJ databases">
        <title>Insight into the proteome of Arion vulgaris.</title>
        <authorList>
            <person name="Aradska J."/>
            <person name="Bulat T."/>
            <person name="Smidak R."/>
            <person name="Sarate P."/>
            <person name="Gangsoo J."/>
            <person name="Sialana F."/>
            <person name="Bilban M."/>
            <person name="Lubec G."/>
        </authorList>
    </citation>
    <scope>NUCLEOTIDE SEQUENCE</scope>
    <source>
        <tissue evidence="1">Skin</tissue>
    </source>
</reference>
<sequence>MSMLMMTEIPNCVVVSLMLPNLRNYTNKSHVNKDMKHSNTIQSGGGLFDMWMDVSTHYYASLTP</sequence>
<organism evidence="1">
    <name type="scientific">Arion vulgaris</name>
    <dbReference type="NCBI Taxonomy" id="1028688"/>
    <lineage>
        <taxon>Eukaryota</taxon>
        <taxon>Metazoa</taxon>
        <taxon>Spiralia</taxon>
        <taxon>Lophotrochozoa</taxon>
        <taxon>Mollusca</taxon>
        <taxon>Gastropoda</taxon>
        <taxon>Heterobranchia</taxon>
        <taxon>Euthyneura</taxon>
        <taxon>Panpulmonata</taxon>
        <taxon>Eupulmonata</taxon>
        <taxon>Stylommatophora</taxon>
        <taxon>Helicina</taxon>
        <taxon>Arionoidea</taxon>
        <taxon>Arionidae</taxon>
        <taxon>Arion</taxon>
    </lineage>
</organism>
<protein>
    <submittedName>
        <fullName evidence="1">Uncharacterized protein</fullName>
    </submittedName>
</protein>
<evidence type="ECO:0000313" key="1">
    <source>
        <dbReference type="EMBL" id="CEK84890.1"/>
    </source>
</evidence>
<accession>A0A0B7AYC5</accession>
<dbReference type="EMBL" id="HACG01038025">
    <property type="protein sequence ID" value="CEK84890.1"/>
    <property type="molecule type" value="Transcribed_RNA"/>
</dbReference>
<gene>
    <name evidence="1" type="primary">ORF145074</name>
</gene>